<name>A0A932FUZ2_UNCTE</name>
<gene>
    <name evidence="3" type="ORF">HYY20_04650</name>
</gene>
<feature type="transmembrane region" description="Helical" evidence="2">
    <location>
        <begin position="70"/>
        <end position="90"/>
    </location>
</feature>
<dbReference type="AlphaFoldDB" id="A0A932FUZ2"/>
<dbReference type="Proteomes" id="UP000769766">
    <property type="component" value="Unassembled WGS sequence"/>
</dbReference>
<sequence length="182" mass="19775">MNRCLRDKALLSLYEGYGTSAQQAHLETCAACAARYQRLAHDLERIGQALREAPPPGIFADRPYPFRLRWAAATAVFALVIALVGGGLWVQRALMPGPATPVALSQEISPFFEEVSIALFSTDDAEVIASPALLAGSVFPEAVPEKANPCSDQDPLDNPGCWEDLRGEEDPFSFLLEGQEEE</sequence>
<evidence type="ECO:0000256" key="1">
    <source>
        <dbReference type="SAM" id="MobiDB-lite"/>
    </source>
</evidence>
<evidence type="ECO:0008006" key="5">
    <source>
        <dbReference type="Google" id="ProtNLM"/>
    </source>
</evidence>
<proteinExistence type="predicted"/>
<evidence type="ECO:0000256" key="2">
    <source>
        <dbReference type="SAM" id="Phobius"/>
    </source>
</evidence>
<feature type="region of interest" description="Disordered" evidence="1">
    <location>
        <begin position="144"/>
        <end position="163"/>
    </location>
</feature>
<organism evidence="3 4">
    <name type="scientific">Tectimicrobiota bacterium</name>
    <dbReference type="NCBI Taxonomy" id="2528274"/>
    <lineage>
        <taxon>Bacteria</taxon>
        <taxon>Pseudomonadati</taxon>
        <taxon>Nitrospinota/Tectimicrobiota group</taxon>
        <taxon>Candidatus Tectimicrobiota</taxon>
    </lineage>
</organism>
<keyword evidence="2" id="KW-1133">Transmembrane helix</keyword>
<keyword evidence="2" id="KW-0472">Membrane</keyword>
<evidence type="ECO:0000313" key="3">
    <source>
        <dbReference type="EMBL" id="MBI2876150.1"/>
    </source>
</evidence>
<dbReference type="EMBL" id="JACPRF010000142">
    <property type="protein sequence ID" value="MBI2876150.1"/>
    <property type="molecule type" value="Genomic_DNA"/>
</dbReference>
<keyword evidence="2" id="KW-0812">Transmembrane</keyword>
<comment type="caution">
    <text evidence="3">The sequence shown here is derived from an EMBL/GenBank/DDBJ whole genome shotgun (WGS) entry which is preliminary data.</text>
</comment>
<accession>A0A932FUZ2</accession>
<evidence type="ECO:0000313" key="4">
    <source>
        <dbReference type="Proteomes" id="UP000769766"/>
    </source>
</evidence>
<reference evidence="3" key="1">
    <citation type="submission" date="2020-07" db="EMBL/GenBank/DDBJ databases">
        <title>Huge and variable diversity of episymbiotic CPR bacteria and DPANN archaea in groundwater ecosystems.</title>
        <authorList>
            <person name="He C.Y."/>
            <person name="Keren R."/>
            <person name="Whittaker M."/>
            <person name="Farag I.F."/>
            <person name="Doudna J."/>
            <person name="Cate J.H.D."/>
            <person name="Banfield J.F."/>
        </authorList>
    </citation>
    <scope>NUCLEOTIDE SEQUENCE</scope>
    <source>
        <strain evidence="3">NC_groundwater_672_Ag_B-0.1um_62_36</strain>
    </source>
</reference>
<protein>
    <recommendedName>
        <fullName evidence="5">Zinc-finger domain-containing protein</fullName>
    </recommendedName>
</protein>